<dbReference type="PANTHER" id="PTHR24422:SF19">
    <property type="entry name" value="CHEMOTAXIS PROTEIN METHYLTRANSFERASE"/>
    <property type="match status" value="1"/>
</dbReference>
<dbReference type="InterPro" id="IPR050903">
    <property type="entry name" value="Bact_Chemotaxis_MeTrfase"/>
</dbReference>
<organism evidence="5 6">
    <name type="scientific">Croceibacterium soli</name>
    <dbReference type="NCBI Taxonomy" id="1739690"/>
    <lineage>
        <taxon>Bacteria</taxon>
        <taxon>Pseudomonadati</taxon>
        <taxon>Pseudomonadota</taxon>
        <taxon>Alphaproteobacteria</taxon>
        <taxon>Sphingomonadales</taxon>
        <taxon>Erythrobacteraceae</taxon>
        <taxon>Croceibacterium</taxon>
    </lineage>
</organism>
<keyword evidence="6" id="KW-1185">Reference proteome</keyword>
<protein>
    <submittedName>
        <fullName evidence="5">Protein-glutamate O-methyltransferase CheR</fullName>
    </submittedName>
</protein>
<dbReference type="GO" id="GO:0032259">
    <property type="term" value="P:methylation"/>
    <property type="evidence" value="ECO:0007669"/>
    <property type="project" value="UniProtKB-KW"/>
</dbReference>
<dbReference type="InterPro" id="IPR022642">
    <property type="entry name" value="CheR_C"/>
</dbReference>
<dbReference type="GO" id="GO:0008757">
    <property type="term" value="F:S-adenosylmethionine-dependent methyltransferase activity"/>
    <property type="evidence" value="ECO:0007669"/>
    <property type="project" value="InterPro"/>
</dbReference>
<dbReference type="AlphaFoldDB" id="A0A6I4UU07"/>
<dbReference type="SMART" id="SM00138">
    <property type="entry name" value="MeTrc"/>
    <property type="match status" value="1"/>
</dbReference>
<evidence type="ECO:0000256" key="1">
    <source>
        <dbReference type="ARBA" id="ARBA00022603"/>
    </source>
</evidence>
<dbReference type="CDD" id="cd02440">
    <property type="entry name" value="AdoMet_MTases"/>
    <property type="match status" value="1"/>
</dbReference>
<reference evidence="5 6" key="1">
    <citation type="submission" date="2019-12" db="EMBL/GenBank/DDBJ databases">
        <title>Genomic-based taxomic classification of the family Erythrobacteraceae.</title>
        <authorList>
            <person name="Xu L."/>
        </authorList>
    </citation>
    <scope>NUCLEOTIDE SEQUENCE [LARGE SCALE GENOMIC DNA]</scope>
    <source>
        <strain evidence="5 6">MCCC 1K02066</strain>
    </source>
</reference>
<dbReference type="SUPFAM" id="SSF53335">
    <property type="entry name" value="S-adenosyl-L-methionine-dependent methyltransferases"/>
    <property type="match status" value="1"/>
</dbReference>
<dbReference type="Gene3D" id="3.40.50.150">
    <property type="entry name" value="Vaccinia Virus protein VP39"/>
    <property type="match status" value="1"/>
</dbReference>
<keyword evidence="1 5" id="KW-0489">Methyltransferase</keyword>
<evidence type="ECO:0000256" key="2">
    <source>
        <dbReference type="ARBA" id="ARBA00022679"/>
    </source>
</evidence>
<evidence type="ECO:0000313" key="5">
    <source>
        <dbReference type="EMBL" id="MXP42138.1"/>
    </source>
</evidence>
<dbReference type="PROSITE" id="PS50123">
    <property type="entry name" value="CHER"/>
    <property type="match status" value="1"/>
</dbReference>
<evidence type="ECO:0000313" key="6">
    <source>
        <dbReference type="Proteomes" id="UP000469159"/>
    </source>
</evidence>
<dbReference type="PRINTS" id="PR00996">
    <property type="entry name" value="CHERMTFRASE"/>
</dbReference>
<sequence>MDPDEIAIGIIAGLLEERTGQKLTEDRRWRIAPALAGLFRDRGISSNQDLVVLLTQPDGSSLAQEVVEALLNNETYFFRDRQIFDHLATSVLPALAARRAHSKRLSVWCVGCSTGQEALSLAMTFADQRARWDGWTIDVLGTDVSGSIVEFARAATYSSFQIQRGLGVGQMLAQFTETEGGWQAKERLRRMVRYEVHNLLHPAPYPGRFDLILCRNVLLYFDAPVRERAFARLSEALAEDGKLLLGGGETVLEKGTFFRPCNERYSLYDPLPRATRTAVASPPHKVNIGLNVSLSSAPLGMAQGGSA</sequence>
<dbReference type="RefSeq" id="WP_160747003.1">
    <property type="nucleotide sequence ID" value="NZ_WTYK01000006.1"/>
</dbReference>
<feature type="domain" description="CheR-type methyltransferase" evidence="4">
    <location>
        <begin position="1"/>
        <end position="251"/>
    </location>
</feature>
<evidence type="ECO:0000259" key="4">
    <source>
        <dbReference type="PROSITE" id="PS50123"/>
    </source>
</evidence>
<keyword evidence="3" id="KW-0949">S-adenosyl-L-methionine</keyword>
<dbReference type="Pfam" id="PF01739">
    <property type="entry name" value="CheR"/>
    <property type="match status" value="1"/>
</dbReference>
<dbReference type="InterPro" id="IPR029063">
    <property type="entry name" value="SAM-dependent_MTases_sf"/>
</dbReference>
<keyword evidence="2 5" id="KW-0808">Transferase</keyword>
<dbReference type="PANTHER" id="PTHR24422">
    <property type="entry name" value="CHEMOTAXIS PROTEIN METHYLTRANSFERASE"/>
    <property type="match status" value="1"/>
</dbReference>
<dbReference type="InterPro" id="IPR000780">
    <property type="entry name" value="CheR_MeTrfase"/>
</dbReference>
<comment type="caution">
    <text evidence="5">The sequence shown here is derived from an EMBL/GenBank/DDBJ whole genome shotgun (WGS) entry which is preliminary data.</text>
</comment>
<dbReference type="SUPFAM" id="SSF47757">
    <property type="entry name" value="Chemotaxis receptor methyltransferase CheR, N-terminal domain"/>
    <property type="match status" value="1"/>
</dbReference>
<proteinExistence type="predicted"/>
<dbReference type="OrthoDB" id="9816309at2"/>
<accession>A0A6I4UU07</accession>
<name>A0A6I4UU07_9SPHN</name>
<dbReference type="Proteomes" id="UP000469159">
    <property type="component" value="Unassembled WGS sequence"/>
</dbReference>
<gene>
    <name evidence="5" type="ORF">GRI75_10850</name>
</gene>
<dbReference type="EMBL" id="WTYK01000006">
    <property type="protein sequence ID" value="MXP42138.1"/>
    <property type="molecule type" value="Genomic_DNA"/>
</dbReference>
<evidence type="ECO:0000256" key="3">
    <source>
        <dbReference type="ARBA" id="ARBA00022691"/>
    </source>
</evidence>